<dbReference type="AlphaFoldDB" id="A0A5C8UNP4"/>
<protein>
    <submittedName>
        <fullName evidence="2">Uncharacterized protein</fullName>
    </submittedName>
</protein>
<comment type="caution">
    <text evidence="2">The sequence shown here is derived from an EMBL/GenBank/DDBJ whole genome shotgun (WGS) entry which is preliminary data.</text>
</comment>
<accession>A0A5C8UNP4</accession>
<feature type="transmembrane region" description="Helical" evidence="1">
    <location>
        <begin position="20"/>
        <end position="45"/>
    </location>
</feature>
<evidence type="ECO:0000313" key="3">
    <source>
        <dbReference type="Proteomes" id="UP000321379"/>
    </source>
</evidence>
<dbReference type="EMBL" id="VRMG01000008">
    <property type="protein sequence ID" value="TXN29853.1"/>
    <property type="molecule type" value="Genomic_DNA"/>
</dbReference>
<keyword evidence="1" id="KW-1133">Transmembrane helix</keyword>
<sequence>MAGSDPAPTRAPRPYSRLSLVALALAVVGAAVGFWGFVSGIDYALNGSGSGPGPSLIVFFVGAGIVVASLVLAIIALVRSSAKMMPTIALAVGLLPIAGLLVVVLANRR</sequence>
<feature type="transmembrane region" description="Helical" evidence="1">
    <location>
        <begin position="57"/>
        <end position="78"/>
    </location>
</feature>
<keyword evidence="3" id="KW-1185">Reference proteome</keyword>
<gene>
    <name evidence="2" type="ORF">FVP33_11970</name>
</gene>
<reference evidence="2 3" key="1">
    <citation type="submission" date="2019-08" db="EMBL/GenBank/DDBJ databases">
        <title>Bacterial whole genome sequence for Glaciihabitans sp. CHu50b-6-2.</title>
        <authorList>
            <person name="Jin L."/>
        </authorList>
    </citation>
    <scope>NUCLEOTIDE SEQUENCE [LARGE SCALE GENOMIC DNA]</scope>
    <source>
        <strain evidence="2 3">CHu50b-6-2</strain>
    </source>
</reference>
<keyword evidence="1" id="KW-0472">Membrane</keyword>
<evidence type="ECO:0000256" key="1">
    <source>
        <dbReference type="SAM" id="Phobius"/>
    </source>
</evidence>
<proteinExistence type="predicted"/>
<dbReference type="Proteomes" id="UP000321379">
    <property type="component" value="Unassembled WGS sequence"/>
</dbReference>
<name>A0A5C8UNP4_9MICO</name>
<evidence type="ECO:0000313" key="2">
    <source>
        <dbReference type="EMBL" id="TXN29853.1"/>
    </source>
</evidence>
<keyword evidence="1" id="KW-0812">Transmembrane</keyword>
<feature type="transmembrane region" description="Helical" evidence="1">
    <location>
        <begin position="84"/>
        <end position="106"/>
    </location>
</feature>
<dbReference type="RefSeq" id="WP_147783896.1">
    <property type="nucleotide sequence ID" value="NZ_VRMG01000008.1"/>
</dbReference>
<organism evidence="2 3">
    <name type="scientific">Lacisediminihabitans profunda</name>
    <dbReference type="NCBI Taxonomy" id="2594790"/>
    <lineage>
        <taxon>Bacteria</taxon>
        <taxon>Bacillati</taxon>
        <taxon>Actinomycetota</taxon>
        <taxon>Actinomycetes</taxon>
        <taxon>Micrococcales</taxon>
        <taxon>Microbacteriaceae</taxon>
        <taxon>Lacisediminihabitans</taxon>
    </lineage>
</organism>